<accession>A0A8S9GJQ5</accession>
<name>A0A8S9GJQ5_BRACR</name>
<dbReference type="Proteomes" id="UP000712281">
    <property type="component" value="Unassembled WGS sequence"/>
</dbReference>
<evidence type="ECO:0000313" key="2">
    <source>
        <dbReference type="Proteomes" id="UP000712281"/>
    </source>
</evidence>
<sequence>MYITSFVAMVYCYASSMEKKKQTSLNLRFGTLIAGKQDGSNQEVLYKSCGTSKRGAARCVISAQGNIEDIGASSFFIDEKNKVVTYQQKKEKLVVAFGNSLVIPIGHILAYIIGSGGYCNQVVGGEPAKVIRANFVCTYIQQIHLVGRFPFFVIA</sequence>
<organism evidence="1 2">
    <name type="scientific">Brassica cretica</name>
    <name type="common">Mustard</name>
    <dbReference type="NCBI Taxonomy" id="69181"/>
    <lineage>
        <taxon>Eukaryota</taxon>
        <taxon>Viridiplantae</taxon>
        <taxon>Streptophyta</taxon>
        <taxon>Embryophyta</taxon>
        <taxon>Tracheophyta</taxon>
        <taxon>Spermatophyta</taxon>
        <taxon>Magnoliopsida</taxon>
        <taxon>eudicotyledons</taxon>
        <taxon>Gunneridae</taxon>
        <taxon>Pentapetalae</taxon>
        <taxon>rosids</taxon>
        <taxon>malvids</taxon>
        <taxon>Brassicales</taxon>
        <taxon>Brassicaceae</taxon>
        <taxon>Brassiceae</taxon>
        <taxon>Brassica</taxon>
    </lineage>
</organism>
<gene>
    <name evidence="1" type="ORF">F2Q68_00032483</name>
</gene>
<dbReference type="AlphaFoldDB" id="A0A8S9GJQ5"/>
<protein>
    <submittedName>
        <fullName evidence="1">Uncharacterized protein</fullName>
    </submittedName>
</protein>
<reference evidence="1" key="1">
    <citation type="submission" date="2019-12" db="EMBL/GenBank/DDBJ databases">
        <title>Genome sequencing and annotation of Brassica cretica.</title>
        <authorList>
            <person name="Studholme D.J."/>
            <person name="Sarris P.F."/>
        </authorList>
    </citation>
    <scope>NUCLEOTIDE SEQUENCE</scope>
    <source>
        <strain evidence="1">PFS-001/15</strain>
        <tissue evidence="1">Leaf</tissue>
    </source>
</reference>
<comment type="caution">
    <text evidence="1">The sequence shown here is derived from an EMBL/GenBank/DDBJ whole genome shotgun (WGS) entry which is preliminary data.</text>
</comment>
<proteinExistence type="predicted"/>
<evidence type="ECO:0000313" key="1">
    <source>
        <dbReference type="EMBL" id="KAF2544508.1"/>
    </source>
</evidence>
<dbReference type="EMBL" id="QGKW02002005">
    <property type="protein sequence ID" value="KAF2544508.1"/>
    <property type="molecule type" value="Genomic_DNA"/>
</dbReference>